<organism evidence="1 2">
    <name type="scientific">Mucilaginibacter antarcticus</name>
    <dbReference type="NCBI Taxonomy" id="1855725"/>
    <lineage>
        <taxon>Bacteria</taxon>
        <taxon>Pseudomonadati</taxon>
        <taxon>Bacteroidota</taxon>
        <taxon>Sphingobacteriia</taxon>
        <taxon>Sphingobacteriales</taxon>
        <taxon>Sphingobacteriaceae</taxon>
        <taxon>Mucilaginibacter</taxon>
    </lineage>
</organism>
<sequence length="172" mass="19661">MALLFYRWGISLYFLTGWFPSPKTTVPHPLHVSNTDICYNAAESKLEVICGIFTDDLEAALVKQYHTKTDLVKPEMHEAMDALVKRYLAANVHIKTGNTPLTFYYVGYELEKGRVNAYFESEKTPAPKKIEAEVSLLHNLYTDQSNIVHITVNGTRKSEKLDYPDKRVVQSF</sequence>
<name>A0ABW5XR16_9SPHI</name>
<dbReference type="Pfam" id="PF20420">
    <property type="entry name" value="DUF6702"/>
    <property type="match status" value="1"/>
</dbReference>
<protein>
    <submittedName>
        <fullName evidence="1">DUF6702 family protein</fullName>
    </submittedName>
</protein>
<gene>
    <name evidence="1" type="ORF">ACFSYC_13320</name>
</gene>
<accession>A0ABW5XR16</accession>
<dbReference type="EMBL" id="JBHUON010000016">
    <property type="protein sequence ID" value="MFD2865673.1"/>
    <property type="molecule type" value="Genomic_DNA"/>
</dbReference>
<evidence type="ECO:0000313" key="1">
    <source>
        <dbReference type="EMBL" id="MFD2865673.1"/>
    </source>
</evidence>
<keyword evidence="2" id="KW-1185">Reference proteome</keyword>
<dbReference type="Proteomes" id="UP001597601">
    <property type="component" value="Unassembled WGS sequence"/>
</dbReference>
<dbReference type="RefSeq" id="WP_377128428.1">
    <property type="nucleotide sequence ID" value="NZ_JBHUHN010000001.1"/>
</dbReference>
<proteinExistence type="predicted"/>
<evidence type="ECO:0000313" key="2">
    <source>
        <dbReference type="Proteomes" id="UP001597601"/>
    </source>
</evidence>
<reference evidence="2" key="1">
    <citation type="journal article" date="2019" name="Int. J. Syst. Evol. Microbiol.">
        <title>The Global Catalogue of Microorganisms (GCM) 10K type strain sequencing project: providing services to taxonomists for standard genome sequencing and annotation.</title>
        <authorList>
            <consortium name="The Broad Institute Genomics Platform"/>
            <consortium name="The Broad Institute Genome Sequencing Center for Infectious Disease"/>
            <person name="Wu L."/>
            <person name="Ma J."/>
        </authorList>
    </citation>
    <scope>NUCLEOTIDE SEQUENCE [LARGE SCALE GENOMIC DNA]</scope>
    <source>
        <strain evidence="2">KCTC 52232</strain>
    </source>
</reference>
<comment type="caution">
    <text evidence="1">The sequence shown here is derived from an EMBL/GenBank/DDBJ whole genome shotgun (WGS) entry which is preliminary data.</text>
</comment>
<dbReference type="InterPro" id="IPR046525">
    <property type="entry name" value="DUF6702"/>
</dbReference>